<dbReference type="InterPro" id="IPR029058">
    <property type="entry name" value="AB_hydrolase_fold"/>
</dbReference>
<name>A0A838XWC3_9GAMM</name>
<evidence type="ECO:0000313" key="2">
    <source>
        <dbReference type="EMBL" id="MBA4692176.1"/>
    </source>
</evidence>
<dbReference type="SUPFAM" id="SSF53474">
    <property type="entry name" value="alpha/beta-Hydrolases"/>
    <property type="match status" value="1"/>
</dbReference>
<gene>
    <name evidence="2" type="ORF">H2072_00335</name>
</gene>
<comment type="caution">
    <text evidence="2">The sequence shown here is derived from an EMBL/GenBank/DDBJ whole genome shotgun (WGS) entry which is preliminary data.</text>
</comment>
<dbReference type="GO" id="GO:0016787">
    <property type="term" value="F:hydrolase activity"/>
    <property type="evidence" value="ECO:0007669"/>
    <property type="project" value="UniProtKB-KW"/>
</dbReference>
<dbReference type="Proteomes" id="UP000551848">
    <property type="component" value="Unassembled WGS sequence"/>
</dbReference>
<dbReference type="InterPro" id="IPR050266">
    <property type="entry name" value="AB_hydrolase_sf"/>
</dbReference>
<feature type="domain" description="AB hydrolase-1" evidence="1">
    <location>
        <begin position="42"/>
        <end position="277"/>
    </location>
</feature>
<dbReference type="EMBL" id="JACETL010000001">
    <property type="protein sequence ID" value="MBA4692176.1"/>
    <property type="molecule type" value="Genomic_DNA"/>
</dbReference>
<evidence type="ECO:0000259" key="1">
    <source>
        <dbReference type="Pfam" id="PF00561"/>
    </source>
</evidence>
<proteinExistence type="predicted"/>
<evidence type="ECO:0000313" key="3">
    <source>
        <dbReference type="Proteomes" id="UP000551848"/>
    </source>
</evidence>
<sequence>MNKLKTLTASDIPTAGAWVSLKEGNLYYRWHYPDEKVSNNETVVLVHGFSTPHFVWDGMKGFLLDAGYSVLVFDHYGRGYSERPRIKYTRDVFVQSLKELLDSQKISESVHLVGYSMGGPVVGHFTSEFPDMVESISLIAPAGFMAENPTKDWWIMKPLVGEWFLNVFGSRLVFQGNEEKSEPSREDPLALSKKEFIKKVEIQMQYKGFINALLSTARNFNFFSTQEMFGDVGNLNKPILTIWGTEDEVVPFMGRKELTNYIPQSELLILEGGKHDITYAEPSMVGAAIRDFLMSQPKAEA</sequence>
<dbReference type="Gene3D" id="3.40.50.1820">
    <property type="entry name" value="alpha/beta hydrolase"/>
    <property type="match status" value="1"/>
</dbReference>
<dbReference type="AlphaFoldDB" id="A0A838XWC3"/>
<organism evidence="2 3">
    <name type="scientific">SAR86 cluster bacterium</name>
    <dbReference type="NCBI Taxonomy" id="2030880"/>
    <lineage>
        <taxon>Bacteria</taxon>
        <taxon>Pseudomonadati</taxon>
        <taxon>Pseudomonadota</taxon>
        <taxon>Gammaproteobacteria</taxon>
        <taxon>SAR86 cluster</taxon>
    </lineage>
</organism>
<keyword evidence="2" id="KW-0378">Hydrolase</keyword>
<protein>
    <submittedName>
        <fullName evidence="2">Alpha/beta hydrolase</fullName>
    </submittedName>
</protein>
<reference evidence="2 3" key="1">
    <citation type="submission" date="2020-06" db="EMBL/GenBank/DDBJ databases">
        <title>Dysbiosis in marine aquaculture revealed through microbiome analysis: reverse ecology for environmental sustainability.</title>
        <authorList>
            <person name="Haro-Moreno J.M."/>
            <person name="Coutinho F.H."/>
            <person name="Zaragoza-Solas A."/>
            <person name="Picazo A."/>
            <person name="Almagro-Moreno S."/>
            <person name="Lopez-Perez M."/>
        </authorList>
    </citation>
    <scope>NUCLEOTIDE SEQUENCE [LARGE SCALE GENOMIC DNA]</scope>
    <source>
        <strain evidence="2">MCMED-G41</strain>
    </source>
</reference>
<dbReference type="PANTHER" id="PTHR43798">
    <property type="entry name" value="MONOACYLGLYCEROL LIPASE"/>
    <property type="match status" value="1"/>
</dbReference>
<dbReference type="Pfam" id="PF00561">
    <property type="entry name" value="Abhydrolase_1"/>
    <property type="match status" value="1"/>
</dbReference>
<dbReference type="PANTHER" id="PTHR43798:SF33">
    <property type="entry name" value="HYDROLASE, PUTATIVE (AFU_ORTHOLOGUE AFUA_2G14860)-RELATED"/>
    <property type="match status" value="1"/>
</dbReference>
<dbReference type="InterPro" id="IPR000073">
    <property type="entry name" value="AB_hydrolase_1"/>
</dbReference>
<accession>A0A838XWC3</accession>
<dbReference type="GO" id="GO:0016020">
    <property type="term" value="C:membrane"/>
    <property type="evidence" value="ECO:0007669"/>
    <property type="project" value="TreeGrafter"/>
</dbReference>
<dbReference type="PRINTS" id="PR00111">
    <property type="entry name" value="ABHYDROLASE"/>
</dbReference>